<dbReference type="CDD" id="cd00060">
    <property type="entry name" value="FHA"/>
    <property type="match status" value="2"/>
</dbReference>
<keyword evidence="5" id="KW-0067">ATP-binding</keyword>
<dbReference type="GO" id="GO:0016887">
    <property type="term" value="F:ATP hydrolysis activity"/>
    <property type="evidence" value="ECO:0007669"/>
    <property type="project" value="InterPro"/>
</dbReference>
<reference evidence="11 12" key="2">
    <citation type="submission" date="2011-11" db="EMBL/GenBank/DDBJ databases">
        <authorList>
            <consortium name="US DOE Joint Genome Institute"/>
            <person name="Lucas S."/>
            <person name="Han J."/>
            <person name="Lapidus A."/>
            <person name="Cheng J.-F."/>
            <person name="Goodwin L."/>
            <person name="Pitluck S."/>
            <person name="Peters L."/>
            <person name="Ovchinnikova G."/>
            <person name="Zhang X."/>
            <person name="Detter J.C."/>
            <person name="Han C."/>
            <person name="Tapia R."/>
            <person name="Land M."/>
            <person name="Hauser L."/>
            <person name="Kyrpides N."/>
            <person name="Ivanova N."/>
            <person name="Pagani I."/>
            <person name="Vogl K."/>
            <person name="Liu Z."/>
            <person name="Overmann J."/>
            <person name="Frigaard N.-U."/>
            <person name="Bryant D."/>
            <person name="Woyke T."/>
        </authorList>
    </citation>
    <scope>NUCLEOTIDE SEQUENCE [LARGE SCALE GENOMIC DNA]</scope>
    <source>
        <strain evidence="11 12">970</strain>
    </source>
</reference>
<dbReference type="Gene3D" id="3.40.50.300">
    <property type="entry name" value="P-loop containing nucleotide triphosphate hydrolases"/>
    <property type="match status" value="1"/>
</dbReference>
<dbReference type="PROSITE" id="PS50006">
    <property type="entry name" value="FHA_DOMAIN"/>
    <property type="match status" value="1"/>
</dbReference>
<dbReference type="GO" id="GO:0140359">
    <property type="term" value="F:ABC-type transporter activity"/>
    <property type="evidence" value="ECO:0007669"/>
    <property type="project" value="InterPro"/>
</dbReference>
<dbReference type="eggNOG" id="COG1131">
    <property type="taxonomic scope" value="Bacteria"/>
</dbReference>
<dbReference type="GO" id="GO:0005524">
    <property type="term" value="F:ATP binding"/>
    <property type="evidence" value="ECO:0007669"/>
    <property type="project" value="UniProtKB-KW"/>
</dbReference>
<dbReference type="STRING" id="631362.Thi970DRAFT_03799"/>
<keyword evidence="2" id="KW-0813">Transport</keyword>
<dbReference type="Pfam" id="PF01061">
    <property type="entry name" value="ABC2_membrane"/>
    <property type="match status" value="1"/>
</dbReference>
<gene>
    <name evidence="11" type="ORF">Thi970DRAFT_03799</name>
</gene>
<dbReference type="eggNOG" id="COG1716">
    <property type="taxonomic scope" value="Bacteria"/>
</dbReference>
<keyword evidence="6 8" id="KW-1133">Transmembrane helix</keyword>
<dbReference type="InterPro" id="IPR003593">
    <property type="entry name" value="AAA+_ATPase"/>
</dbReference>
<feature type="transmembrane region" description="Helical" evidence="8">
    <location>
        <begin position="530"/>
        <end position="550"/>
    </location>
</feature>
<keyword evidence="7 8" id="KW-0472">Membrane</keyword>
<dbReference type="EMBL" id="JH603170">
    <property type="protein sequence ID" value="EIC20177.1"/>
    <property type="molecule type" value="Genomic_DNA"/>
</dbReference>
<keyword evidence="4" id="KW-0547">Nucleotide-binding</keyword>
<evidence type="ECO:0000259" key="10">
    <source>
        <dbReference type="PROSITE" id="PS50893"/>
    </source>
</evidence>
<dbReference type="InterPro" id="IPR017871">
    <property type="entry name" value="ABC_transporter-like_CS"/>
</dbReference>
<feature type="transmembrane region" description="Helical" evidence="8">
    <location>
        <begin position="611"/>
        <end position="633"/>
    </location>
</feature>
<accession>H8Z4C0</accession>
<evidence type="ECO:0000256" key="8">
    <source>
        <dbReference type="SAM" id="Phobius"/>
    </source>
</evidence>
<dbReference type="Proteomes" id="UP000002964">
    <property type="component" value="Unassembled WGS sequence"/>
</dbReference>
<evidence type="ECO:0000256" key="7">
    <source>
        <dbReference type="ARBA" id="ARBA00023136"/>
    </source>
</evidence>
<dbReference type="HOGENOM" id="CLU_012042_0_0_6"/>
<keyword evidence="3 8" id="KW-0812">Transmembrane</keyword>
<name>H8Z4C0_9GAMM</name>
<dbReference type="InterPro" id="IPR003439">
    <property type="entry name" value="ABC_transporter-like_ATP-bd"/>
</dbReference>
<dbReference type="InterPro" id="IPR013525">
    <property type="entry name" value="ABC2_TM"/>
</dbReference>
<dbReference type="InterPro" id="IPR050352">
    <property type="entry name" value="ABCG_transporters"/>
</dbReference>
<dbReference type="GO" id="GO:0016020">
    <property type="term" value="C:membrane"/>
    <property type="evidence" value="ECO:0007669"/>
    <property type="project" value="UniProtKB-SubCell"/>
</dbReference>
<sequence length="767" mass="82936">MDQRTLDLEFRTQRSAIGRVVLKPENDCLIGSGQDASLRLFDDSVADRHARLFWREEGLFVEPLQGASVRVNGDAITSAVPVGHGDWLMLGAISVQISCPQIEAGASSGPVTGGDGRSPDAGATEIIVGRAPDCGFAIDSPAISRRHARISIRDGRVWIADLKSTNGTSVNGQRITKPVALQQGDNVAFGSLVFQFTGQALEPCEEGNRIRVEVVGLTREVKDRKTGKPRRLLDGIDLCIEPGEFVVLFGTSGSGKSTLLDALNGRRPATSGTVTYNGIDLYSAFDLFRSGIGYVPQQDIVHRKIKVNSALRYTARLRLPLDTSRAEIDDNIERVLDRVGLLEKAELAVDTPEPLSGGQLKRVSLAVELVANPNILFLDEVTSGLDAGTDKRMMRLFEGLAADGKTVVCVTHSLENIDACHLVALLHAGCLVYYGPPDQAAAYFGVERLSDVYERLENQDAKAWESRFRQSSQYRDYVTSRQKLTGSDQAPIKAKQRSARQSDGLRGWFGLRQAVTLMRRYIDLLLSDRLNLAVLLVQAPLIALVVGSVFSTEGSLPERAAAESQIAFVLVLSAIWFGCINSAREIVKELPVYLRERSVTVQIPAYLLSKLLPLAVLCLLQCASFLAIVTGMIDFPGSFLERLAVLFLAGLGASAMGLAVSALVNSNDKAIAALPLLLIPQFILSNSVVDLSGVTETFAQIGVIAYWALDAMRATLSPELLDLSGQNGKPVIALVADWASGLQALGAQTVGFLLLTVFALKLKDRKL</sequence>
<dbReference type="SMART" id="SM00240">
    <property type="entry name" value="FHA"/>
    <property type="match status" value="2"/>
</dbReference>
<dbReference type="PANTHER" id="PTHR48041">
    <property type="entry name" value="ABC TRANSPORTER G FAMILY MEMBER 28"/>
    <property type="match status" value="1"/>
</dbReference>
<dbReference type="InterPro" id="IPR000253">
    <property type="entry name" value="FHA_dom"/>
</dbReference>
<feature type="transmembrane region" description="Helical" evidence="8">
    <location>
        <begin position="671"/>
        <end position="689"/>
    </location>
</feature>
<evidence type="ECO:0000313" key="12">
    <source>
        <dbReference type="Proteomes" id="UP000002964"/>
    </source>
</evidence>
<evidence type="ECO:0000256" key="2">
    <source>
        <dbReference type="ARBA" id="ARBA00022448"/>
    </source>
</evidence>
<evidence type="ECO:0000256" key="6">
    <source>
        <dbReference type="ARBA" id="ARBA00022989"/>
    </source>
</evidence>
<feature type="domain" description="ABC transporter" evidence="10">
    <location>
        <begin position="212"/>
        <end position="453"/>
    </location>
</feature>
<dbReference type="InterPro" id="IPR008984">
    <property type="entry name" value="SMAD_FHA_dom_sf"/>
</dbReference>
<keyword evidence="12" id="KW-1185">Reference proteome</keyword>
<evidence type="ECO:0000256" key="1">
    <source>
        <dbReference type="ARBA" id="ARBA00004141"/>
    </source>
</evidence>
<dbReference type="PROSITE" id="PS50893">
    <property type="entry name" value="ABC_TRANSPORTER_2"/>
    <property type="match status" value="1"/>
</dbReference>
<dbReference type="RefSeq" id="WP_009150580.1">
    <property type="nucleotide sequence ID" value="NZ_CP121471.1"/>
</dbReference>
<dbReference type="SUPFAM" id="SSF49879">
    <property type="entry name" value="SMAD/FHA domain"/>
    <property type="match status" value="2"/>
</dbReference>
<feature type="domain" description="FHA" evidence="9">
    <location>
        <begin position="126"/>
        <end position="175"/>
    </location>
</feature>
<proteinExistence type="predicted"/>
<evidence type="ECO:0000313" key="11">
    <source>
        <dbReference type="EMBL" id="EIC20177.1"/>
    </source>
</evidence>
<reference evidence="12" key="1">
    <citation type="submission" date="2011-06" db="EMBL/GenBank/DDBJ databases">
        <authorList>
            <consortium name="US DOE Joint Genome Institute (JGI-PGF)"/>
            <person name="Lucas S."/>
            <person name="Han J."/>
            <person name="Lapidus A."/>
            <person name="Cheng J.-F."/>
            <person name="Goodwin L."/>
            <person name="Pitluck S."/>
            <person name="Peters L."/>
            <person name="Land M.L."/>
            <person name="Hauser L."/>
            <person name="Vogl K."/>
            <person name="Liu Z."/>
            <person name="Overmann J."/>
            <person name="Frigaard N.-U."/>
            <person name="Bryant D.A."/>
            <person name="Woyke T.J."/>
        </authorList>
    </citation>
    <scope>NUCLEOTIDE SEQUENCE [LARGE SCALE GENOMIC DNA]</scope>
    <source>
        <strain evidence="12">970</strain>
    </source>
</reference>
<organism evidence="11 12">
    <name type="scientific">Thiorhodovibrio frisius</name>
    <dbReference type="NCBI Taxonomy" id="631362"/>
    <lineage>
        <taxon>Bacteria</taxon>
        <taxon>Pseudomonadati</taxon>
        <taxon>Pseudomonadota</taxon>
        <taxon>Gammaproteobacteria</taxon>
        <taxon>Chromatiales</taxon>
        <taxon>Chromatiaceae</taxon>
        <taxon>Thiorhodovibrio</taxon>
    </lineage>
</organism>
<dbReference type="SUPFAM" id="SSF52540">
    <property type="entry name" value="P-loop containing nucleoside triphosphate hydrolases"/>
    <property type="match status" value="1"/>
</dbReference>
<evidence type="ECO:0000256" key="5">
    <source>
        <dbReference type="ARBA" id="ARBA00022840"/>
    </source>
</evidence>
<dbReference type="Pfam" id="PF00498">
    <property type="entry name" value="FHA"/>
    <property type="match status" value="2"/>
</dbReference>
<dbReference type="AlphaFoldDB" id="H8Z4C0"/>
<dbReference type="InterPro" id="IPR027417">
    <property type="entry name" value="P-loop_NTPase"/>
</dbReference>
<dbReference type="OrthoDB" id="151099at2"/>
<evidence type="ECO:0000256" key="3">
    <source>
        <dbReference type="ARBA" id="ARBA00022692"/>
    </source>
</evidence>
<feature type="transmembrane region" description="Helical" evidence="8">
    <location>
        <begin position="645"/>
        <end position="664"/>
    </location>
</feature>
<dbReference type="PROSITE" id="PS00211">
    <property type="entry name" value="ABC_TRANSPORTER_1"/>
    <property type="match status" value="1"/>
</dbReference>
<dbReference type="Pfam" id="PF00005">
    <property type="entry name" value="ABC_tran"/>
    <property type="match status" value="1"/>
</dbReference>
<dbReference type="SMART" id="SM00382">
    <property type="entry name" value="AAA"/>
    <property type="match status" value="1"/>
</dbReference>
<protein>
    <submittedName>
        <fullName evidence="11">ABC-type multidrug transport system, ATPase component</fullName>
    </submittedName>
</protein>
<dbReference type="Gene3D" id="2.60.200.20">
    <property type="match status" value="2"/>
</dbReference>
<evidence type="ECO:0000256" key="4">
    <source>
        <dbReference type="ARBA" id="ARBA00022741"/>
    </source>
</evidence>
<evidence type="ECO:0000259" key="9">
    <source>
        <dbReference type="PROSITE" id="PS50006"/>
    </source>
</evidence>
<feature type="transmembrane region" description="Helical" evidence="8">
    <location>
        <begin position="738"/>
        <end position="760"/>
    </location>
</feature>
<dbReference type="PANTHER" id="PTHR48041:SF139">
    <property type="entry name" value="PROTEIN SCARLET"/>
    <property type="match status" value="1"/>
</dbReference>
<comment type="subcellular location">
    <subcellularLocation>
        <location evidence="1">Membrane</location>
        <topology evidence="1">Multi-pass membrane protein</topology>
    </subcellularLocation>
</comment>